<evidence type="ECO:0000313" key="2">
    <source>
        <dbReference type="Proteomes" id="UP000269721"/>
    </source>
</evidence>
<dbReference type="EMBL" id="KZ997081">
    <property type="protein sequence ID" value="RKO87901.1"/>
    <property type="molecule type" value="Genomic_DNA"/>
</dbReference>
<evidence type="ECO:0000313" key="1">
    <source>
        <dbReference type="EMBL" id="RKO87901.1"/>
    </source>
</evidence>
<protein>
    <submittedName>
        <fullName evidence="1">Uncharacterized protein</fullName>
    </submittedName>
</protein>
<reference evidence="2" key="1">
    <citation type="journal article" date="2018" name="Nat. Microbiol.">
        <title>Leveraging single-cell genomics to expand the fungal tree of life.</title>
        <authorList>
            <person name="Ahrendt S.R."/>
            <person name="Quandt C.A."/>
            <person name="Ciobanu D."/>
            <person name="Clum A."/>
            <person name="Salamov A."/>
            <person name="Andreopoulos B."/>
            <person name="Cheng J.F."/>
            <person name="Woyke T."/>
            <person name="Pelin A."/>
            <person name="Henrissat B."/>
            <person name="Reynolds N.K."/>
            <person name="Benny G.L."/>
            <person name="Smith M.E."/>
            <person name="James T.Y."/>
            <person name="Grigoriev I.V."/>
        </authorList>
    </citation>
    <scope>NUCLEOTIDE SEQUENCE [LARGE SCALE GENOMIC DNA]</scope>
</reference>
<keyword evidence="2" id="KW-1185">Reference proteome</keyword>
<dbReference type="OrthoDB" id="5982664at2759"/>
<name>A0A4P9W630_9FUNG</name>
<dbReference type="AlphaFoldDB" id="A0A4P9W630"/>
<dbReference type="Proteomes" id="UP000269721">
    <property type="component" value="Unassembled WGS sequence"/>
</dbReference>
<accession>A0A4P9W630</accession>
<sequence>MPATTTHQPPSLTPAQKEALAHVKERADLASRNAFGTLKKRIEALGYESYDTLSVLHHVRVEAPIIIHFNMDTNGQKLLSDTHYKCRHEISGLIDSQRHNVELRLFGAKYSDLVPPRERVKYGAINLLQLPQ</sequence>
<proteinExistence type="predicted"/>
<organism evidence="1 2">
    <name type="scientific">Blyttiomyces helicus</name>
    <dbReference type="NCBI Taxonomy" id="388810"/>
    <lineage>
        <taxon>Eukaryota</taxon>
        <taxon>Fungi</taxon>
        <taxon>Fungi incertae sedis</taxon>
        <taxon>Chytridiomycota</taxon>
        <taxon>Chytridiomycota incertae sedis</taxon>
        <taxon>Chytridiomycetes</taxon>
        <taxon>Chytridiomycetes incertae sedis</taxon>
        <taxon>Blyttiomyces</taxon>
    </lineage>
</organism>
<gene>
    <name evidence="1" type="ORF">BDK51DRAFT_39018</name>
</gene>